<accession>A0A2W5FDX6</accession>
<comment type="caution">
    <text evidence="2">The sequence shown here is derived from an EMBL/GenBank/DDBJ whole genome shotgun (WGS) entry which is preliminary data.</text>
</comment>
<evidence type="ECO:0008006" key="4">
    <source>
        <dbReference type="Google" id="ProtNLM"/>
    </source>
</evidence>
<evidence type="ECO:0000313" key="2">
    <source>
        <dbReference type="EMBL" id="PZP51867.1"/>
    </source>
</evidence>
<proteinExistence type="predicted"/>
<name>A0A2W5FDX6_9SPHI</name>
<keyword evidence="1" id="KW-0732">Signal</keyword>
<feature type="chain" id="PRO_5016062458" description="Carboxypeptidase-like regulatory domain-containing protein" evidence="1">
    <location>
        <begin position="19"/>
        <end position="402"/>
    </location>
</feature>
<evidence type="ECO:0000256" key="1">
    <source>
        <dbReference type="SAM" id="SignalP"/>
    </source>
</evidence>
<dbReference type="AlphaFoldDB" id="A0A2W5FDX6"/>
<sequence>MKNALLLIFLFLTRLGNAQDTLFLKGKIVDEEQLFPISNATIQIGDNQAISDKLGLFSIIVLSNQLHTNGINISASGFQKLHLTDINDSSFLYLTLSPLVKSYSDNVSVTFGGKDIIRRVYENISKNYETHAFNQTVIQFTQTHIDDTVYSLNDLAELKLYNSGLDKKKNSFQIQLLQNKQLLKDFPIEVKESKENMNWYLIGAYELFPKSDVVFNNYSFLDTSHWNNYAYKLMSKTKWKNRSVYPIRFNTIDSAKAGIEGVVMIDSATYAVIHVNMHSNWEMRQEMAKRNKGTDFFDQNSIQYYYDGKYWKLESVHLEGYQIRSFKKKNHQFDFIEDIINYPKTYPSVEKIPFFKRVIHSAKLSSFNTPGTDESWKPILDFIHTDSFRKEFPWINLSLFGF</sequence>
<gene>
    <name evidence="2" type="ORF">DI598_02180</name>
</gene>
<dbReference type="Proteomes" id="UP000249645">
    <property type="component" value="Unassembled WGS sequence"/>
</dbReference>
<evidence type="ECO:0000313" key="3">
    <source>
        <dbReference type="Proteomes" id="UP000249645"/>
    </source>
</evidence>
<organism evidence="2 3">
    <name type="scientific">Pseudopedobacter saltans</name>
    <dbReference type="NCBI Taxonomy" id="151895"/>
    <lineage>
        <taxon>Bacteria</taxon>
        <taxon>Pseudomonadati</taxon>
        <taxon>Bacteroidota</taxon>
        <taxon>Sphingobacteriia</taxon>
        <taxon>Sphingobacteriales</taxon>
        <taxon>Sphingobacteriaceae</taxon>
        <taxon>Pseudopedobacter</taxon>
    </lineage>
</organism>
<reference evidence="2 3" key="1">
    <citation type="submission" date="2017-11" db="EMBL/GenBank/DDBJ databases">
        <title>Infants hospitalized years apart are colonized by the same room-sourced microbial strains.</title>
        <authorList>
            <person name="Brooks B."/>
            <person name="Olm M.R."/>
            <person name="Firek B.A."/>
            <person name="Baker R."/>
            <person name="Thomas B.C."/>
            <person name="Morowitz M.J."/>
            <person name="Banfield J.F."/>
        </authorList>
    </citation>
    <scope>NUCLEOTIDE SEQUENCE [LARGE SCALE GENOMIC DNA]</scope>
    <source>
        <strain evidence="2">S2_009_000_R2_76</strain>
    </source>
</reference>
<protein>
    <recommendedName>
        <fullName evidence="4">Carboxypeptidase-like regulatory domain-containing protein</fullName>
    </recommendedName>
</protein>
<dbReference type="EMBL" id="QFOI01000019">
    <property type="protein sequence ID" value="PZP51867.1"/>
    <property type="molecule type" value="Genomic_DNA"/>
</dbReference>
<feature type="signal peptide" evidence="1">
    <location>
        <begin position="1"/>
        <end position="18"/>
    </location>
</feature>